<evidence type="ECO:0000256" key="1">
    <source>
        <dbReference type="SAM" id="SignalP"/>
    </source>
</evidence>
<reference evidence="3" key="1">
    <citation type="submission" date="2023-07" db="EMBL/GenBank/DDBJ databases">
        <authorList>
            <person name="Yue Y."/>
        </authorList>
    </citation>
    <scope>NUCLEOTIDE SEQUENCE [LARGE SCALE GENOMIC DNA]</scope>
    <source>
        <strain evidence="3">D23</strain>
    </source>
</reference>
<accession>A0ABS7XNT1</accession>
<proteinExistence type="predicted"/>
<evidence type="ECO:0000313" key="2">
    <source>
        <dbReference type="EMBL" id="MCA0131672.1"/>
    </source>
</evidence>
<dbReference type="EMBL" id="JAIUJR010000002">
    <property type="protein sequence ID" value="MCA0131672.1"/>
    <property type="molecule type" value="Genomic_DNA"/>
</dbReference>
<keyword evidence="1" id="KW-0732">Signal</keyword>
<organism evidence="2 3">
    <name type="scientific">Winogradskyella alexanderae</name>
    <dbReference type="NCBI Taxonomy" id="2877123"/>
    <lineage>
        <taxon>Bacteria</taxon>
        <taxon>Pseudomonadati</taxon>
        <taxon>Bacteroidota</taxon>
        <taxon>Flavobacteriia</taxon>
        <taxon>Flavobacteriales</taxon>
        <taxon>Flavobacteriaceae</taxon>
        <taxon>Winogradskyella</taxon>
    </lineage>
</organism>
<keyword evidence="3" id="KW-1185">Reference proteome</keyword>
<dbReference type="Pfam" id="PF19515">
    <property type="entry name" value="DUF6048"/>
    <property type="match status" value="1"/>
</dbReference>
<protein>
    <submittedName>
        <fullName evidence="2">DUF6048 family protein</fullName>
    </submittedName>
</protein>
<dbReference type="InterPro" id="IPR046111">
    <property type="entry name" value="DUF6048"/>
</dbReference>
<dbReference type="Proteomes" id="UP001198901">
    <property type="component" value="Unassembled WGS sequence"/>
</dbReference>
<feature type="chain" id="PRO_5046779547" evidence="1">
    <location>
        <begin position="28"/>
        <end position="253"/>
    </location>
</feature>
<sequence>MKTQYMFAFSTRCILILLLVFSLYATAQEQQQEVIKDTLVFKQKYGLRLGADISKLARTFIDDNYTGFEIVGDYRLTKRIYLAGEIGNEERTINNEVLSNTTKGSYFKGGIDINFYRNWLDMENMLYAGFRAGASTFSQTLNSYGIYNVNNQYWNEQLLVESNEEFNGLTAIWLEIQVGMKAEMFNNFYAGFNVQLKGLITETEPDNFENLFIPGFNRTYDSGRLGTGFNFNLSYLIPIFKKDKIVVQEKEAE</sequence>
<name>A0ABS7XNT1_9FLAO</name>
<dbReference type="RefSeq" id="WP_224526071.1">
    <property type="nucleotide sequence ID" value="NZ_JAIUJR010000002.1"/>
</dbReference>
<evidence type="ECO:0000313" key="3">
    <source>
        <dbReference type="Proteomes" id="UP001198901"/>
    </source>
</evidence>
<gene>
    <name evidence="2" type="ORF">LBU54_03685</name>
</gene>
<comment type="caution">
    <text evidence="2">The sequence shown here is derived from an EMBL/GenBank/DDBJ whole genome shotgun (WGS) entry which is preliminary data.</text>
</comment>
<feature type="signal peptide" evidence="1">
    <location>
        <begin position="1"/>
        <end position="27"/>
    </location>
</feature>